<dbReference type="PANTHER" id="PTHR10900">
    <property type="entry name" value="PERIOSTIN-RELATED"/>
    <property type="match status" value="1"/>
</dbReference>
<keyword evidence="3" id="KW-1185">Reference proteome</keyword>
<dbReference type="SUPFAM" id="SSF82153">
    <property type="entry name" value="FAS1 domain"/>
    <property type="match status" value="1"/>
</dbReference>
<evidence type="ECO:0000259" key="1">
    <source>
        <dbReference type="PROSITE" id="PS50213"/>
    </source>
</evidence>
<reference evidence="2 3" key="1">
    <citation type="submission" date="2019-08" db="EMBL/GenBank/DDBJ databases">
        <title>Deep-cultivation of Planctomycetes and their phenomic and genomic characterization uncovers novel biology.</title>
        <authorList>
            <person name="Wiegand S."/>
            <person name="Jogler M."/>
            <person name="Boedeker C."/>
            <person name="Pinto D."/>
            <person name="Vollmers J."/>
            <person name="Rivas-Marin E."/>
            <person name="Kohn T."/>
            <person name="Peeters S.H."/>
            <person name="Heuer A."/>
            <person name="Rast P."/>
            <person name="Oberbeckmann S."/>
            <person name="Bunk B."/>
            <person name="Jeske O."/>
            <person name="Meyerdierks A."/>
            <person name="Storesund J.E."/>
            <person name="Kallscheuer N."/>
            <person name="Luecker S."/>
            <person name="Lage O.M."/>
            <person name="Pohl T."/>
            <person name="Merkel B.J."/>
            <person name="Hornburger P."/>
            <person name="Mueller R.-W."/>
            <person name="Bruemmer F."/>
            <person name="Labrenz M."/>
            <person name="Spormann A.M."/>
            <person name="Op Den Camp H."/>
            <person name="Overmann J."/>
            <person name="Amann R."/>
            <person name="Jetten M.S.M."/>
            <person name="Mascher T."/>
            <person name="Medema M.H."/>
            <person name="Devos D.P."/>
            <person name="Kaster A.-K."/>
            <person name="Ovreas L."/>
            <person name="Rohde M."/>
            <person name="Galperin M.Y."/>
            <person name="Jogler C."/>
        </authorList>
    </citation>
    <scope>NUCLEOTIDE SEQUENCE [LARGE SCALE GENOMIC DNA]</scope>
    <source>
        <strain evidence="2 3">LF1</strain>
    </source>
</reference>
<dbReference type="AlphaFoldDB" id="A0A5B1CJS7"/>
<dbReference type="InterPro" id="IPR036378">
    <property type="entry name" value="FAS1_dom_sf"/>
</dbReference>
<dbReference type="Gene3D" id="2.30.180.10">
    <property type="entry name" value="FAS1 domain"/>
    <property type="match status" value="1"/>
</dbReference>
<dbReference type="PROSITE" id="PS50213">
    <property type="entry name" value="FAS1"/>
    <property type="match status" value="1"/>
</dbReference>
<evidence type="ECO:0000313" key="2">
    <source>
        <dbReference type="EMBL" id="KAA1259564.1"/>
    </source>
</evidence>
<organism evidence="2 3">
    <name type="scientific">Rubripirellula obstinata</name>
    <dbReference type="NCBI Taxonomy" id="406547"/>
    <lineage>
        <taxon>Bacteria</taxon>
        <taxon>Pseudomonadati</taxon>
        <taxon>Planctomycetota</taxon>
        <taxon>Planctomycetia</taxon>
        <taxon>Pirellulales</taxon>
        <taxon>Pirellulaceae</taxon>
        <taxon>Rubripirellula</taxon>
    </lineage>
</organism>
<evidence type="ECO:0000313" key="3">
    <source>
        <dbReference type="Proteomes" id="UP000322699"/>
    </source>
</evidence>
<dbReference type="InterPro" id="IPR000782">
    <property type="entry name" value="FAS1_domain"/>
</dbReference>
<feature type="domain" description="FAS1" evidence="1">
    <location>
        <begin position="61"/>
        <end position="193"/>
    </location>
</feature>
<dbReference type="SMART" id="SM00554">
    <property type="entry name" value="FAS1"/>
    <property type="match status" value="1"/>
</dbReference>
<sequence length="196" mass="20831">MFFVQTQLFGSDRQTGECDGFSEELLMRKLSGMLLATAMVTMMGVSSAKADEAATASATAEKTIVEVAVEGKIFNTLVAAVKAGGLVETLSGEGPFTVFAPTDEAFAALPEGTVEMLVKPENKDKLVKILTYHVVSGKVMAKDVVTLSEAKTVQGSMVDIEVKDGTVMIDKAKVIKPDVDCKNGVIHVIDKVLMPE</sequence>
<dbReference type="GO" id="GO:0005615">
    <property type="term" value="C:extracellular space"/>
    <property type="evidence" value="ECO:0007669"/>
    <property type="project" value="TreeGrafter"/>
</dbReference>
<dbReference type="PANTHER" id="PTHR10900:SF77">
    <property type="entry name" value="FI19380P1"/>
    <property type="match status" value="1"/>
</dbReference>
<dbReference type="Proteomes" id="UP000322699">
    <property type="component" value="Unassembled WGS sequence"/>
</dbReference>
<dbReference type="FunFam" id="2.30.180.10:FF:000019">
    <property type="entry name" value="Cell surface lipoprotein"/>
    <property type="match status" value="1"/>
</dbReference>
<proteinExistence type="predicted"/>
<dbReference type="InterPro" id="IPR050904">
    <property type="entry name" value="Adhesion/Biosynth-related"/>
</dbReference>
<dbReference type="Pfam" id="PF02469">
    <property type="entry name" value="Fasciclin"/>
    <property type="match status" value="1"/>
</dbReference>
<name>A0A5B1CJS7_9BACT</name>
<gene>
    <name evidence="2" type="ORF">LF1_20980</name>
</gene>
<accession>A0A5B1CJS7</accession>
<protein>
    <submittedName>
        <fullName evidence="2">Immunogenic protein MPT70</fullName>
    </submittedName>
</protein>
<comment type="caution">
    <text evidence="2">The sequence shown here is derived from an EMBL/GenBank/DDBJ whole genome shotgun (WGS) entry which is preliminary data.</text>
</comment>
<dbReference type="EMBL" id="VRLW01000001">
    <property type="protein sequence ID" value="KAA1259564.1"/>
    <property type="molecule type" value="Genomic_DNA"/>
</dbReference>